<dbReference type="Gene3D" id="1.10.3210.10">
    <property type="entry name" value="Hypothetical protein af1432"/>
    <property type="match status" value="1"/>
</dbReference>
<sequence length="199" mass="22110">MGKASQFYHQHTPTDVQRREILDALPQIEKLPADLQELTITAWACSWLSSPYQRFLEIPMAIPAPDYSLIRHIGDTATAGLALMDIATQRLGRAPDHDTTLAAMLLHDLDSSLIYDRVGDGLDYNKVGRMIQHGVLGAMILRDLDAPDDIVSLVATHALSSPFHPETPEAWVLSYADLFCADHALMKNGSNPIYRRKAH</sequence>
<comment type="caution">
    <text evidence="2">The sequence shown here is derived from an EMBL/GenBank/DDBJ whole genome shotgun (WGS) entry which is preliminary data.</text>
</comment>
<dbReference type="EMBL" id="JAYJJU010000007">
    <property type="protein sequence ID" value="MEB3031816.1"/>
    <property type="molecule type" value="Genomic_DNA"/>
</dbReference>
<protein>
    <submittedName>
        <fullName evidence="2">HD domain-containing protein</fullName>
    </submittedName>
</protein>
<dbReference type="RefSeq" id="WP_329779973.1">
    <property type="nucleotide sequence ID" value="NZ_JAYJJU010000007.1"/>
</dbReference>
<dbReference type="Proteomes" id="UP001298593">
    <property type="component" value="Unassembled WGS sequence"/>
</dbReference>
<reference evidence="2 3" key="1">
    <citation type="submission" date="2023-12" db="EMBL/GenBank/DDBJ databases">
        <title>Description of new species of Mycobacterium terrae complex isolated from sewage at the Sao Paulo Zoological Park Foundation in Brazil.</title>
        <authorList>
            <person name="Romagnoli C.L."/>
            <person name="Conceicao E.C."/>
            <person name="Machado E."/>
            <person name="Barreto L.B.P.F."/>
            <person name="Sharma A."/>
            <person name="Silva N.M."/>
            <person name="Marques L.E."/>
            <person name="Juliana M.A."/>
            <person name="Lourenco M.C.S."/>
            <person name="Digiampietri L.A."/>
            <person name="Suffys P.N."/>
            <person name="Viana-Niero C."/>
        </authorList>
    </citation>
    <scope>NUCLEOTIDE SEQUENCE [LARGE SCALE GENOMIC DNA]</scope>
    <source>
        <strain evidence="2 3">MYC340</strain>
    </source>
</reference>
<name>A0ABU5XV03_9MYCO</name>
<evidence type="ECO:0000313" key="3">
    <source>
        <dbReference type="Proteomes" id="UP001298593"/>
    </source>
</evidence>
<gene>
    <name evidence="2" type="ORF">KV113_09625</name>
</gene>
<accession>A0ABU5XV03</accession>
<keyword evidence="3" id="KW-1185">Reference proteome</keyword>
<dbReference type="Pfam" id="PF01966">
    <property type="entry name" value="HD"/>
    <property type="match status" value="1"/>
</dbReference>
<evidence type="ECO:0000313" key="2">
    <source>
        <dbReference type="EMBL" id="MEB3031816.1"/>
    </source>
</evidence>
<dbReference type="SUPFAM" id="SSF109604">
    <property type="entry name" value="HD-domain/PDEase-like"/>
    <property type="match status" value="1"/>
</dbReference>
<dbReference type="InterPro" id="IPR006674">
    <property type="entry name" value="HD_domain"/>
</dbReference>
<proteinExistence type="predicted"/>
<feature type="domain" description="HD" evidence="1">
    <location>
        <begin position="90"/>
        <end position="181"/>
    </location>
</feature>
<organism evidence="2 3">
    <name type="scientific">[Mycobacterium] nativiensis</name>
    <dbReference type="NCBI Taxonomy" id="2855503"/>
    <lineage>
        <taxon>Bacteria</taxon>
        <taxon>Bacillati</taxon>
        <taxon>Actinomycetota</taxon>
        <taxon>Actinomycetes</taxon>
        <taxon>Mycobacteriales</taxon>
        <taxon>Mycobacteriaceae</taxon>
        <taxon>Mycolicibacter</taxon>
    </lineage>
</organism>
<evidence type="ECO:0000259" key="1">
    <source>
        <dbReference type="Pfam" id="PF01966"/>
    </source>
</evidence>